<gene>
    <name evidence="3" type="ORF">B9Z55_027476</name>
</gene>
<keyword evidence="4" id="KW-1185">Reference proteome</keyword>
<accession>A0A2G5SG88</accession>
<reference evidence="4" key="1">
    <citation type="submission" date="2017-10" db="EMBL/GenBank/DDBJ databases">
        <title>Rapid genome shrinkage in a self-fertile nematode reveals novel sperm competition proteins.</title>
        <authorList>
            <person name="Yin D."/>
            <person name="Schwarz E.M."/>
            <person name="Thomas C.G."/>
            <person name="Felde R.L."/>
            <person name="Korf I.F."/>
            <person name="Cutter A.D."/>
            <person name="Schartner C.M."/>
            <person name="Ralston E.J."/>
            <person name="Meyer B.J."/>
            <person name="Haag E.S."/>
        </authorList>
    </citation>
    <scope>NUCLEOTIDE SEQUENCE [LARGE SCALE GENOMIC DNA]</scope>
    <source>
        <strain evidence="4">JU1422</strain>
    </source>
</reference>
<dbReference type="AlphaFoldDB" id="A0A2G5SG88"/>
<keyword evidence="1" id="KW-0175">Coiled coil</keyword>
<keyword evidence="2" id="KW-0812">Transmembrane</keyword>
<organism evidence="3 4">
    <name type="scientific">Caenorhabditis nigoni</name>
    <dbReference type="NCBI Taxonomy" id="1611254"/>
    <lineage>
        <taxon>Eukaryota</taxon>
        <taxon>Metazoa</taxon>
        <taxon>Ecdysozoa</taxon>
        <taxon>Nematoda</taxon>
        <taxon>Chromadorea</taxon>
        <taxon>Rhabditida</taxon>
        <taxon>Rhabditina</taxon>
        <taxon>Rhabditomorpha</taxon>
        <taxon>Rhabditoidea</taxon>
        <taxon>Rhabditidae</taxon>
        <taxon>Peloderinae</taxon>
        <taxon>Caenorhabditis</taxon>
    </lineage>
</organism>
<name>A0A2G5SG88_9PELO</name>
<feature type="transmembrane region" description="Helical" evidence="2">
    <location>
        <begin position="69"/>
        <end position="92"/>
    </location>
</feature>
<dbReference type="Proteomes" id="UP000230233">
    <property type="component" value="Unassembled WGS sequence"/>
</dbReference>
<evidence type="ECO:0000313" key="4">
    <source>
        <dbReference type="Proteomes" id="UP000230233"/>
    </source>
</evidence>
<evidence type="ECO:0000256" key="2">
    <source>
        <dbReference type="SAM" id="Phobius"/>
    </source>
</evidence>
<feature type="transmembrane region" description="Helical" evidence="2">
    <location>
        <begin position="104"/>
        <end position="122"/>
    </location>
</feature>
<sequence>MSHLESDVTKILEGLKNRFINFSNRLKDADLPETFISDETIKLEKLEDNLKKKKEVLESRIRQKKANLWTYKLLLICEMVLSIFVITLITIYPPEEETGPWPKIAFYGAAVIPLLLFLFAVFEGIMDKM</sequence>
<evidence type="ECO:0000256" key="1">
    <source>
        <dbReference type="SAM" id="Coils"/>
    </source>
</evidence>
<dbReference type="EMBL" id="PDUG01000010">
    <property type="protein sequence ID" value="PIC13891.1"/>
    <property type="molecule type" value="Genomic_DNA"/>
</dbReference>
<comment type="caution">
    <text evidence="3">The sequence shown here is derived from an EMBL/GenBank/DDBJ whole genome shotgun (WGS) entry which is preliminary data.</text>
</comment>
<evidence type="ECO:0000313" key="3">
    <source>
        <dbReference type="EMBL" id="PIC13891.1"/>
    </source>
</evidence>
<proteinExistence type="predicted"/>
<protein>
    <submittedName>
        <fullName evidence="3">Uncharacterized protein</fullName>
    </submittedName>
</protein>
<keyword evidence="2" id="KW-0472">Membrane</keyword>
<feature type="coiled-coil region" evidence="1">
    <location>
        <begin position="36"/>
        <end position="67"/>
    </location>
</feature>
<keyword evidence="2" id="KW-1133">Transmembrane helix</keyword>